<dbReference type="EMBL" id="BAABIL010000201">
    <property type="protein sequence ID" value="GAA4975114.1"/>
    <property type="molecule type" value="Genomic_DNA"/>
</dbReference>
<keyword evidence="3" id="KW-1185">Reference proteome</keyword>
<evidence type="ECO:0000313" key="3">
    <source>
        <dbReference type="Proteomes" id="UP001501195"/>
    </source>
</evidence>
<accession>A0ABP9HPE9</accession>
<dbReference type="RefSeq" id="WP_345711850.1">
    <property type="nucleotide sequence ID" value="NZ_BAABIL010000201.1"/>
</dbReference>
<name>A0ABP9HPE9_9ACTN</name>
<feature type="region of interest" description="Disordered" evidence="1">
    <location>
        <begin position="1"/>
        <end position="22"/>
    </location>
</feature>
<gene>
    <name evidence="2" type="ORF">GCM10023225_15280</name>
</gene>
<comment type="caution">
    <text evidence="2">The sequence shown here is derived from an EMBL/GenBank/DDBJ whole genome shotgun (WGS) entry which is preliminary data.</text>
</comment>
<reference evidence="3" key="1">
    <citation type="journal article" date="2019" name="Int. J. Syst. Evol. Microbiol.">
        <title>The Global Catalogue of Microorganisms (GCM) 10K type strain sequencing project: providing services to taxonomists for standard genome sequencing and annotation.</title>
        <authorList>
            <consortium name="The Broad Institute Genomics Platform"/>
            <consortium name="The Broad Institute Genome Sequencing Center for Infectious Disease"/>
            <person name="Wu L."/>
            <person name="Ma J."/>
        </authorList>
    </citation>
    <scope>NUCLEOTIDE SEQUENCE [LARGE SCALE GENOMIC DNA]</scope>
    <source>
        <strain evidence="3">JCM 18126</strain>
    </source>
</reference>
<evidence type="ECO:0000313" key="2">
    <source>
        <dbReference type="EMBL" id="GAA4975114.1"/>
    </source>
</evidence>
<organism evidence="2 3">
    <name type="scientific">Kineococcus glutinatus</name>
    <dbReference type="NCBI Taxonomy" id="1070872"/>
    <lineage>
        <taxon>Bacteria</taxon>
        <taxon>Bacillati</taxon>
        <taxon>Actinomycetota</taxon>
        <taxon>Actinomycetes</taxon>
        <taxon>Kineosporiales</taxon>
        <taxon>Kineosporiaceae</taxon>
        <taxon>Kineococcus</taxon>
    </lineage>
</organism>
<protein>
    <submittedName>
        <fullName evidence="2">Uncharacterized protein</fullName>
    </submittedName>
</protein>
<dbReference type="Proteomes" id="UP001501195">
    <property type="component" value="Unassembled WGS sequence"/>
</dbReference>
<evidence type="ECO:0000256" key="1">
    <source>
        <dbReference type="SAM" id="MobiDB-lite"/>
    </source>
</evidence>
<proteinExistence type="predicted"/>
<sequence length="85" mass="9280">MPTPPTHQLWDRVERRRGHPRTATRLPDLHRLVRGDLDDDAIRAATIVALAGLGAERLTALLDLRDALASGAADGWAAEWAHEVG</sequence>